<feature type="compositionally biased region" description="Basic and acidic residues" evidence="1">
    <location>
        <begin position="16"/>
        <end position="27"/>
    </location>
</feature>
<dbReference type="AlphaFoldDB" id="A0A640T6P9"/>
<feature type="compositionally biased region" description="Low complexity" evidence="1">
    <location>
        <begin position="124"/>
        <end position="138"/>
    </location>
</feature>
<dbReference type="Proteomes" id="UP000430079">
    <property type="component" value="Unassembled WGS sequence"/>
</dbReference>
<feature type="compositionally biased region" description="Low complexity" evidence="1">
    <location>
        <begin position="75"/>
        <end position="94"/>
    </location>
</feature>
<reference evidence="2 3" key="1">
    <citation type="submission" date="2019-12" db="EMBL/GenBank/DDBJ databases">
        <title>Whole genome shotgun sequence of Streptomyces hygroscopicus subsp. glebosus NBRC 13786.</title>
        <authorList>
            <person name="Ichikawa N."/>
            <person name="Kimura A."/>
            <person name="Kitahashi Y."/>
            <person name="Komaki H."/>
            <person name="Tamura T."/>
        </authorList>
    </citation>
    <scope>NUCLEOTIDE SEQUENCE [LARGE SCALE GENOMIC DNA]</scope>
    <source>
        <strain evidence="2 3">NBRC 13786</strain>
    </source>
</reference>
<evidence type="ECO:0000313" key="3">
    <source>
        <dbReference type="Proteomes" id="UP000430079"/>
    </source>
</evidence>
<organism evidence="2 3">
    <name type="scientific">Streptomyces glebosus</name>
    <dbReference type="NCBI Taxonomy" id="249580"/>
    <lineage>
        <taxon>Bacteria</taxon>
        <taxon>Bacillati</taxon>
        <taxon>Actinomycetota</taxon>
        <taxon>Actinomycetes</taxon>
        <taxon>Kitasatosporales</taxon>
        <taxon>Streptomycetaceae</taxon>
        <taxon>Streptomyces</taxon>
    </lineage>
</organism>
<feature type="region of interest" description="Disordered" evidence="1">
    <location>
        <begin position="1"/>
        <end position="144"/>
    </location>
</feature>
<keyword evidence="3" id="KW-1185">Reference proteome</keyword>
<comment type="caution">
    <text evidence="2">The sequence shown here is derived from an EMBL/GenBank/DDBJ whole genome shotgun (WGS) entry which is preliminary data.</text>
</comment>
<evidence type="ECO:0000256" key="1">
    <source>
        <dbReference type="SAM" id="MobiDB-lite"/>
    </source>
</evidence>
<evidence type="ECO:0000313" key="2">
    <source>
        <dbReference type="EMBL" id="GFE19403.1"/>
    </source>
</evidence>
<name>A0A640T6P9_9ACTN</name>
<gene>
    <name evidence="2" type="ORF">Sgleb_74500</name>
</gene>
<dbReference type="EMBL" id="BLIO01000001">
    <property type="protein sequence ID" value="GFE19403.1"/>
    <property type="molecule type" value="Genomic_DNA"/>
</dbReference>
<accession>A0A640T6P9</accession>
<protein>
    <submittedName>
        <fullName evidence="2">Uncharacterized protein</fullName>
    </submittedName>
</protein>
<proteinExistence type="predicted"/>
<sequence>MGLCQAPAGVRRSGKRTVDGRTRKDSRSPCGDVTVSRDVLPDAEGAGRTSWGRPGEGSEDRRSPRRHAADGLFTPRAGLRGSRAAGGRAAPGGLEPEDPAVEGCDTEGAGRVAPRGAGSEPGHGARAPTTRAGPAPGTVVPMSS</sequence>